<comment type="subunit">
    <text evidence="11">Monomer.</text>
</comment>
<evidence type="ECO:0000313" key="13">
    <source>
        <dbReference type="EMBL" id="PWK51774.1"/>
    </source>
</evidence>
<feature type="site" description="ATP" evidence="11">
    <location>
        <position position="52"/>
    </location>
</feature>
<keyword evidence="6 11" id="KW-0547">Nucleotide-binding</keyword>
<evidence type="ECO:0000256" key="7">
    <source>
        <dbReference type="ARBA" id="ARBA00022777"/>
    </source>
</evidence>
<sequence length="346" mass="40945">MSGCGIIAAGPALRFNMNEQPTHFYQLDPNTILDALESIDVIAEAALLPLNSYENRVYQFRDRDNTKFVVKFYRPSRWSDQQILEEHHFSEQMVDAEIPVVPPMKINQSTLHHFNDFRFSVFENHGGRHPDLDNEKTLTWLGRFIARIHNVGEIENFKTRWTITPKSYAIDSYQFLTEHEFIPRELKESMDSVCRPLIDECVKRFDRFSDITQLRIHGDCHPSNVMWTDDGPHFVDLDDSRTGPAVQDLWMLITGDDDEKINQRNAILDGYEEFREFDDRELQLIEPLRAMRMMHYMGWLANRWDDPSFKHNFPWFNTTRYWEEQLLNLKEQLGTLQNEVTPGNWL</sequence>
<keyword evidence="8 11" id="KW-0067">ATP-binding</keyword>
<dbReference type="GO" id="GO:0000287">
    <property type="term" value="F:magnesium ion binding"/>
    <property type="evidence" value="ECO:0007669"/>
    <property type="project" value="UniProtKB-UniRule"/>
</dbReference>
<feature type="active site" description="Proton acceptor" evidence="11">
    <location>
        <position position="219"/>
    </location>
</feature>
<keyword evidence="14" id="KW-1185">Reference proteome</keyword>
<comment type="catalytic activity">
    <reaction evidence="11">
        <text>L-threonyl-[protein] + ATP = O-phospho-L-threonyl-[protein] + ADP + H(+)</text>
        <dbReference type="Rhea" id="RHEA:46608"/>
        <dbReference type="Rhea" id="RHEA-COMP:11060"/>
        <dbReference type="Rhea" id="RHEA-COMP:11605"/>
        <dbReference type="ChEBI" id="CHEBI:15378"/>
        <dbReference type="ChEBI" id="CHEBI:30013"/>
        <dbReference type="ChEBI" id="CHEBI:30616"/>
        <dbReference type="ChEBI" id="CHEBI:61977"/>
        <dbReference type="ChEBI" id="CHEBI:456216"/>
        <dbReference type="EC" id="2.7.11.1"/>
    </reaction>
</comment>
<name>A0A316FSV0_9GAMM</name>
<evidence type="ECO:0000256" key="6">
    <source>
        <dbReference type="ARBA" id="ARBA00022741"/>
    </source>
</evidence>
<evidence type="ECO:0000256" key="4">
    <source>
        <dbReference type="ARBA" id="ARBA00022679"/>
    </source>
</evidence>
<dbReference type="NCBIfam" id="NF008738">
    <property type="entry name" value="PRK11768.1"/>
    <property type="match status" value="1"/>
</dbReference>
<evidence type="ECO:0000256" key="8">
    <source>
        <dbReference type="ARBA" id="ARBA00022840"/>
    </source>
</evidence>
<dbReference type="EC" id="2.7.11.1" evidence="11"/>
<evidence type="ECO:0000256" key="10">
    <source>
        <dbReference type="ARBA" id="ARBA00023016"/>
    </source>
</evidence>
<dbReference type="GO" id="GO:0005524">
    <property type="term" value="F:ATP binding"/>
    <property type="evidence" value="ECO:0007669"/>
    <property type="project" value="UniProtKB-UniRule"/>
</dbReference>
<keyword evidence="2 11" id="KW-0723">Serine/threonine-protein kinase</keyword>
<comment type="cofactor">
    <cofactor evidence="11">
        <name>Mg(2+)</name>
        <dbReference type="ChEBI" id="CHEBI:18420"/>
    </cofactor>
</comment>
<evidence type="ECO:0000256" key="11">
    <source>
        <dbReference type="HAMAP-Rule" id="MF_01497"/>
    </source>
</evidence>
<feature type="binding site" evidence="11">
    <location>
        <position position="236"/>
    </location>
    <ligand>
        <name>Mg(2+)</name>
        <dbReference type="ChEBI" id="CHEBI:18420"/>
    </ligand>
</feature>
<dbReference type="InterPro" id="IPR002575">
    <property type="entry name" value="Aminoglycoside_PTrfase"/>
</dbReference>
<dbReference type="GO" id="GO:0004674">
    <property type="term" value="F:protein serine/threonine kinase activity"/>
    <property type="evidence" value="ECO:0007669"/>
    <property type="project" value="UniProtKB-UniRule"/>
</dbReference>
<feature type="active site" evidence="11">
    <location>
        <position position="236"/>
    </location>
</feature>
<feature type="domain" description="Aminoglycoside phosphotransferase" evidence="12">
    <location>
        <begin position="49"/>
        <end position="280"/>
    </location>
</feature>
<evidence type="ECO:0000259" key="12">
    <source>
        <dbReference type="Pfam" id="PF01636"/>
    </source>
</evidence>
<organism evidence="13 14">
    <name type="scientific">Pleionea mediterranea</name>
    <dbReference type="NCBI Taxonomy" id="523701"/>
    <lineage>
        <taxon>Bacteria</taxon>
        <taxon>Pseudomonadati</taxon>
        <taxon>Pseudomonadota</taxon>
        <taxon>Gammaproteobacteria</taxon>
        <taxon>Oceanospirillales</taxon>
        <taxon>Pleioneaceae</taxon>
        <taxon>Pleionea</taxon>
    </lineage>
</organism>
<dbReference type="EMBL" id="QGGU01000005">
    <property type="protein sequence ID" value="PWK51774.1"/>
    <property type="molecule type" value="Genomic_DNA"/>
</dbReference>
<keyword evidence="9 11" id="KW-0460">Magnesium</keyword>
<dbReference type="Gene3D" id="3.30.200.70">
    <property type="match status" value="1"/>
</dbReference>
<keyword evidence="1 11" id="KW-0963">Cytoplasm</keyword>
<dbReference type="InterPro" id="IPR011009">
    <property type="entry name" value="Kinase-like_dom_sf"/>
</dbReference>
<dbReference type="PANTHER" id="PTHR39573:SF1">
    <property type="entry name" value="STRESS RESPONSE KINASE A"/>
    <property type="match status" value="1"/>
</dbReference>
<protein>
    <recommendedName>
        <fullName evidence="11">Stress response kinase A</fullName>
        <ecNumber evidence="11">2.7.11.1</ecNumber>
    </recommendedName>
    <alternativeName>
        <fullName evidence="11">Serine/threonine-protein kinase SrkA</fullName>
    </alternativeName>
</protein>
<keyword evidence="5 11" id="KW-0479">Metal-binding</keyword>
<keyword evidence="10 11" id="KW-0346">Stress response</keyword>
<gene>
    <name evidence="11" type="primary">srkA</name>
    <name evidence="13" type="ORF">C8D97_10589</name>
</gene>
<proteinExistence type="inferred from homology"/>
<keyword evidence="4 11" id="KW-0808">Transferase</keyword>
<dbReference type="PANTHER" id="PTHR39573">
    <property type="entry name" value="STRESS RESPONSE KINASE A"/>
    <property type="match status" value="1"/>
</dbReference>
<comment type="similarity">
    <text evidence="11">Belongs to the SrkA/RdoA protein kinase family.</text>
</comment>
<accession>A0A316FSV0</accession>
<comment type="caution">
    <text evidence="13">The sequence shown here is derived from an EMBL/GenBank/DDBJ whole genome shotgun (WGS) entry which is preliminary data.</text>
</comment>
<evidence type="ECO:0000256" key="5">
    <source>
        <dbReference type="ARBA" id="ARBA00022723"/>
    </source>
</evidence>
<evidence type="ECO:0000256" key="9">
    <source>
        <dbReference type="ARBA" id="ARBA00022842"/>
    </source>
</evidence>
<dbReference type="Proteomes" id="UP000245790">
    <property type="component" value="Unassembled WGS sequence"/>
</dbReference>
<dbReference type="SUPFAM" id="SSF56112">
    <property type="entry name" value="Protein kinase-like (PK-like)"/>
    <property type="match status" value="1"/>
</dbReference>
<keyword evidence="7 11" id="KW-0418">Kinase</keyword>
<dbReference type="HAMAP" id="MF_01497">
    <property type="entry name" value="SrkA_kinase"/>
    <property type="match status" value="1"/>
</dbReference>
<evidence type="ECO:0000256" key="1">
    <source>
        <dbReference type="ARBA" id="ARBA00022490"/>
    </source>
</evidence>
<evidence type="ECO:0000313" key="14">
    <source>
        <dbReference type="Proteomes" id="UP000245790"/>
    </source>
</evidence>
<evidence type="ECO:0000256" key="3">
    <source>
        <dbReference type="ARBA" id="ARBA00022553"/>
    </source>
</evidence>
<comment type="function">
    <text evidence="11">A protein kinase that phosphorylates Ser and Thr residues. Probably acts to suppress the effects of stress linked to accumulation of reactive oxygen species. Probably involved in the extracytoplasmic stress response.</text>
</comment>
<dbReference type="InterPro" id="IPR032882">
    <property type="entry name" value="SrkA/RdoA"/>
</dbReference>
<comment type="catalytic activity">
    <reaction evidence="11">
        <text>L-seryl-[protein] + ATP = O-phospho-L-seryl-[protein] + ADP + H(+)</text>
        <dbReference type="Rhea" id="RHEA:17989"/>
        <dbReference type="Rhea" id="RHEA-COMP:9863"/>
        <dbReference type="Rhea" id="RHEA-COMP:11604"/>
        <dbReference type="ChEBI" id="CHEBI:15378"/>
        <dbReference type="ChEBI" id="CHEBI:29999"/>
        <dbReference type="ChEBI" id="CHEBI:30616"/>
        <dbReference type="ChEBI" id="CHEBI:83421"/>
        <dbReference type="ChEBI" id="CHEBI:456216"/>
        <dbReference type="EC" id="2.7.11.1"/>
    </reaction>
</comment>
<reference evidence="13 14" key="1">
    <citation type="submission" date="2018-05" db="EMBL/GenBank/DDBJ databases">
        <title>Genomic Encyclopedia of Type Strains, Phase IV (KMG-IV): sequencing the most valuable type-strain genomes for metagenomic binning, comparative biology and taxonomic classification.</title>
        <authorList>
            <person name="Goeker M."/>
        </authorList>
    </citation>
    <scope>NUCLEOTIDE SEQUENCE [LARGE SCALE GENOMIC DNA]</scope>
    <source>
        <strain evidence="13 14">DSM 25350</strain>
    </source>
</reference>
<evidence type="ECO:0000256" key="2">
    <source>
        <dbReference type="ARBA" id="ARBA00022527"/>
    </source>
</evidence>
<dbReference type="GO" id="GO:0106310">
    <property type="term" value="F:protein serine kinase activity"/>
    <property type="evidence" value="ECO:0007669"/>
    <property type="project" value="RHEA"/>
</dbReference>
<keyword evidence="3 11" id="KW-0597">Phosphoprotein</keyword>
<dbReference type="Gene3D" id="1.10.510.10">
    <property type="entry name" value="Transferase(Phosphotransferase) domain 1"/>
    <property type="match status" value="1"/>
</dbReference>
<comment type="subcellular location">
    <subcellularLocation>
        <location evidence="11">Cytoplasm</location>
    </subcellularLocation>
</comment>
<dbReference type="AlphaFoldDB" id="A0A316FSV0"/>
<dbReference type="Pfam" id="PF01636">
    <property type="entry name" value="APH"/>
    <property type="match status" value="1"/>
</dbReference>
<dbReference type="GO" id="GO:0005737">
    <property type="term" value="C:cytoplasm"/>
    <property type="evidence" value="ECO:0007669"/>
    <property type="project" value="UniProtKB-SubCell"/>
</dbReference>
<feature type="binding site" evidence="11">
    <location>
        <position position="224"/>
    </location>
    <ligand>
        <name>Mg(2+)</name>
        <dbReference type="ChEBI" id="CHEBI:18420"/>
    </ligand>
</feature>
<dbReference type="Gene3D" id="1.20.1270.170">
    <property type="match status" value="1"/>
</dbReference>